<dbReference type="RefSeq" id="WP_049603970.1">
    <property type="nucleotide sequence ID" value="NZ_CQEH01000010.1"/>
</dbReference>
<comment type="caution">
    <text evidence="1">The sequence shown here is derived from an EMBL/GenBank/DDBJ whole genome shotgun (WGS) entry which is preliminary data.</text>
</comment>
<organism evidence="1 2">
    <name type="scientific">Yersinia aldovae</name>
    <dbReference type="NCBI Taxonomy" id="29483"/>
    <lineage>
        <taxon>Bacteria</taxon>
        <taxon>Pseudomonadati</taxon>
        <taxon>Pseudomonadota</taxon>
        <taxon>Gammaproteobacteria</taxon>
        <taxon>Enterobacterales</taxon>
        <taxon>Yersiniaceae</taxon>
        <taxon>Yersinia</taxon>
    </lineage>
</organism>
<evidence type="ECO:0000313" key="1">
    <source>
        <dbReference type="EMBL" id="CNL16504.1"/>
    </source>
</evidence>
<evidence type="ECO:0000313" key="2">
    <source>
        <dbReference type="Proteomes" id="UP000038647"/>
    </source>
</evidence>
<protein>
    <submittedName>
        <fullName evidence="1">Uncharacterized protein</fullName>
    </submittedName>
</protein>
<dbReference type="EMBL" id="CQEH01000010">
    <property type="protein sequence ID" value="CNL16504.1"/>
    <property type="molecule type" value="Genomic_DNA"/>
</dbReference>
<proteinExistence type="predicted"/>
<accession>A0ABP1YU16</accession>
<sequence length="321" mass="37509">MTIYNRGMKGGATLQDIRSCRFYLDYLSIIKQTPKVAYNSQDINSCLRAINQTIINYSSDKSVQTQLLAELEMACDENIIPLADFDWLRENERAAFWLWGYIRGVSDFELKLHPQQNSQGDFRNWYLRLGLNDSPCKHQERIDIIVNFFDGIIYPAPPKNYVKSNTLAHLKAKWTAIYRRPEPVKWLPNEESIVLWAWNNIKTHLENMGPDRPASITSPSNLTDWFVPQSHAERLLAIRASLDLWDNAPDNKQLFLLNLNKAWNQRKLRQSRTDKKALNSYLKNETKLQLDKLAVHYGMRISDVLDKLITEHYRDIIAQKK</sequence>
<name>A0ABP1YU16_YERAL</name>
<gene>
    <name evidence="1" type="ORF">ERS137966_02429</name>
</gene>
<dbReference type="Proteomes" id="UP000038647">
    <property type="component" value="Unassembled WGS sequence"/>
</dbReference>
<keyword evidence="2" id="KW-1185">Reference proteome</keyword>
<reference evidence="1 2" key="1">
    <citation type="submission" date="2015-03" db="EMBL/GenBank/DDBJ databases">
        <authorList>
            <consortium name="Pathogen Informatics"/>
            <person name="Murphy D."/>
        </authorList>
    </citation>
    <scope>NUCLEOTIDE SEQUENCE [LARGE SCALE GENOMIC DNA]</scope>
    <source>
        <strain evidence="1 2">IP08791</strain>
    </source>
</reference>